<accession>A0A6V8SCU8</accession>
<comment type="caution">
    <text evidence="4">The sequence shown here is derived from an EMBL/GenBank/DDBJ whole genome shotgun (WGS) entry which is preliminary data.</text>
</comment>
<name>A0A6V8SCU8_9CLOT</name>
<dbReference type="InterPro" id="IPR037171">
    <property type="entry name" value="NagB/RpiA_transferase-like"/>
</dbReference>
<dbReference type="InterPro" id="IPR014036">
    <property type="entry name" value="DeoR-like_C"/>
</dbReference>
<keyword evidence="1" id="KW-0805">Transcription regulation</keyword>
<organism evidence="4 5">
    <name type="scientific">Clostridium fungisolvens</name>
    <dbReference type="NCBI Taxonomy" id="1604897"/>
    <lineage>
        <taxon>Bacteria</taxon>
        <taxon>Bacillati</taxon>
        <taxon>Bacillota</taxon>
        <taxon>Clostridia</taxon>
        <taxon>Eubacteriales</taxon>
        <taxon>Clostridiaceae</taxon>
        <taxon>Clostridium</taxon>
    </lineage>
</organism>
<dbReference type="SMART" id="SM00420">
    <property type="entry name" value="HTH_DEOR"/>
    <property type="match status" value="1"/>
</dbReference>
<dbReference type="Gene3D" id="1.10.10.10">
    <property type="entry name" value="Winged helix-like DNA-binding domain superfamily/Winged helix DNA-binding domain"/>
    <property type="match status" value="1"/>
</dbReference>
<dbReference type="SMART" id="SM01134">
    <property type="entry name" value="DeoRC"/>
    <property type="match status" value="1"/>
</dbReference>
<dbReference type="GO" id="GO:0003700">
    <property type="term" value="F:DNA-binding transcription factor activity"/>
    <property type="evidence" value="ECO:0007669"/>
    <property type="project" value="InterPro"/>
</dbReference>
<dbReference type="InterPro" id="IPR036390">
    <property type="entry name" value="WH_DNA-bd_sf"/>
</dbReference>
<dbReference type="InterPro" id="IPR001034">
    <property type="entry name" value="DeoR_HTH"/>
</dbReference>
<evidence type="ECO:0000313" key="5">
    <source>
        <dbReference type="Proteomes" id="UP000580568"/>
    </source>
</evidence>
<dbReference type="InterPro" id="IPR036388">
    <property type="entry name" value="WH-like_DNA-bd_sf"/>
</dbReference>
<evidence type="ECO:0000313" key="4">
    <source>
        <dbReference type="EMBL" id="GFP75067.1"/>
    </source>
</evidence>
<dbReference type="PANTHER" id="PTHR30363">
    <property type="entry name" value="HTH-TYPE TRANSCRIPTIONAL REGULATOR SRLR-RELATED"/>
    <property type="match status" value="1"/>
</dbReference>
<dbReference type="AlphaFoldDB" id="A0A6V8SCU8"/>
<proteinExistence type="predicted"/>
<dbReference type="PROSITE" id="PS51000">
    <property type="entry name" value="HTH_DEOR_2"/>
    <property type="match status" value="1"/>
</dbReference>
<dbReference type="Proteomes" id="UP000580568">
    <property type="component" value="Unassembled WGS sequence"/>
</dbReference>
<dbReference type="InterPro" id="IPR050313">
    <property type="entry name" value="Carb_Metab_HTH_regulators"/>
</dbReference>
<dbReference type="Pfam" id="PF08220">
    <property type="entry name" value="HTH_DeoR"/>
    <property type="match status" value="1"/>
</dbReference>
<evidence type="ECO:0000256" key="2">
    <source>
        <dbReference type="ARBA" id="ARBA00023163"/>
    </source>
</evidence>
<gene>
    <name evidence="4" type="ORF">bsdtw1_01133</name>
</gene>
<feature type="domain" description="HTH deoR-type" evidence="3">
    <location>
        <begin position="3"/>
        <end position="58"/>
    </location>
</feature>
<protein>
    <submittedName>
        <fullName evidence="4">Putative HTH-type transcriptional regulator YdjF</fullName>
    </submittedName>
</protein>
<keyword evidence="2" id="KW-0804">Transcription</keyword>
<dbReference type="EMBL" id="BLZR01000001">
    <property type="protein sequence ID" value="GFP75067.1"/>
    <property type="molecule type" value="Genomic_DNA"/>
</dbReference>
<dbReference type="RefSeq" id="WP_183276599.1">
    <property type="nucleotide sequence ID" value="NZ_BLZR01000001.1"/>
</dbReference>
<keyword evidence="5" id="KW-1185">Reference proteome</keyword>
<reference evidence="4 5" key="1">
    <citation type="submission" date="2020-07" db="EMBL/GenBank/DDBJ databases">
        <title>A new beta-1,3-glucan-decomposing anaerobic bacterium isolated from anoxic soil subjected to biological soil disinfestation.</title>
        <authorList>
            <person name="Ueki A."/>
            <person name="Tonouchi A."/>
        </authorList>
    </citation>
    <scope>NUCLEOTIDE SEQUENCE [LARGE SCALE GENOMIC DNA]</scope>
    <source>
        <strain evidence="4 5">TW1</strain>
    </source>
</reference>
<evidence type="ECO:0000259" key="3">
    <source>
        <dbReference type="PROSITE" id="PS51000"/>
    </source>
</evidence>
<sequence length="253" mass="28410">MFAEERLNEILDLLSKDGKVLVKDLSIRFNVTEGMIRKDLQKLEKDGAIKRTYGGAILKRNIAESTSISNRLIKNLESKRIIAEKAFDLIEENDTIFLDVSSINFVLAELIASSTKKFTVITNMVEITSVFNDSSNVNIICIGGTYNKSLGGIIGSEAIESIRRYRVNKAFMGSCGINLSDRTISNFDLEEGNTKKAIMSSARTVYILIENEKFNIDGTYKFADLDDIDYIITEEKPSSKIYEAIKKFNINVI</sequence>
<dbReference type="Pfam" id="PF00455">
    <property type="entry name" value="DeoRC"/>
    <property type="match status" value="1"/>
</dbReference>
<dbReference type="SUPFAM" id="SSF46785">
    <property type="entry name" value="Winged helix' DNA-binding domain"/>
    <property type="match status" value="1"/>
</dbReference>
<evidence type="ECO:0000256" key="1">
    <source>
        <dbReference type="ARBA" id="ARBA00023015"/>
    </source>
</evidence>
<dbReference type="PANTHER" id="PTHR30363:SF44">
    <property type="entry name" value="AGA OPERON TRANSCRIPTIONAL REPRESSOR-RELATED"/>
    <property type="match status" value="1"/>
</dbReference>
<dbReference type="SUPFAM" id="SSF100950">
    <property type="entry name" value="NagB/RpiA/CoA transferase-like"/>
    <property type="match status" value="1"/>
</dbReference>